<dbReference type="GO" id="GO:0005096">
    <property type="term" value="F:GTPase activator activity"/>
    <property type="evidence" value="ECO:0007669"/>
    <property type="project" value="UniProtKB-KW"/>
</dbReference>
<keyword evidence="1" id="KW-0343">GTPase activation</keyword>
<dbReference type="PANTHER" id="PTHR14130">
    <property type="entry name" value="3BP-1 RELATED RHOGAP"/>
    <property type="match status" value="1"/>
</dbReference>
<name>A0A834XWL9_APHGI</name>
<feature type="compositionally biased region" description="Polar residues" evidence="3">
    <location>
        <begin position="50"/>
        <end position="60"/>
    </location>
</feature>
<feature type="compositionally biased region" description="Polar residues" evidence="3">
    <location>
        <begin position="818"/>
        <end position="841"/>
    </location>
</feature>
<evidence type="ECO:0000313" key="7">
    <source>
        <dbReference type="Proteomes" id="UP000639338"/>
    </source>
</evidence>
<dbReference type="EMBL" id="JACMRX010000003">
    <property type="protein sequence ID" value="KAF7993426.1"/>
    <property type="molecule type" value="Genomic_DNA"/>
</dbReference>
<organism evidence="6 7">
    <name type="scientific">Aphidius gifuensis</name>
    <name type="common">Parasitoid wasp</name>
    <dbReference type="NCBI Taxonomy" id="684658"/>
    <lineage>
        <taxon>Eukaryota</taxon>
        <taxon>Metazoa</taxon>
        <taxon>Ecdysozoa</taxon>
        <taxon>Arthropoda</taxon>
        <taxon>Hexapoda</taxon>
        <taxon>Insecta</taxon>
        <taxon>Pterygota</taxon>
        <taxon>Neoptera</taxon>
        <taxon>Endopterygota</taxon>
        <taxon>Hymenoptera</taxon>
        <taxon>Apocrita</taxon>
        <taxon>Ichneumonoidea</taxon>
        <taxon>Braconidae</taxon>
        <taxon>Aphidiinae</taxon>
        <taxon>Aphidius</taxon>
    </lineage>
</organism>
<dbReference type="InterPro" id="IPR047165">
    <property type="entry name" value="RHG17/44/SH3BP1-like"/>
</dbReference>
<evidence type="ECO:0008006" key="8">
    <source>
        <dbReference type="Google" id="ProtNLM"/>
    </source>
</evidence>
<dbReference type="PROSITE" id="PS50238">
    <property type="entry name" value="RHOGAP"/>
    <property type="match status" value="1"/>
</dbReference>
<keyword evidence="2" id="KW-0597">Phosphoprotein</keyword>
<dbReference type="SMART" id="SM00324">
    <property type="entry name" value="RhoGAP"/>
    <property type="match status" value="1"/>
</dbReference>
<evidence type="ECO:0000259" key="4">
    <source>
        <dbReference type="PROSITE" id="PS50238"/>
    </source>
</evidence>
<dbReference type="InterPro" id="IPR004148">
    <property type="entry name" value="BAR_dom"/>
</dbReference>
<dbReference type="Gene3D" id="1.10.555.10">
    <property type="entry name" value="Rho GTPase activation protein"/>
    <property type="match status" value="1"/>
</dbReference>
<keyword evidence="7" id="KW-1185">Reference proteome</keyword>
<dbReference type="FunFam" id="1.10.555.10:FF:000001">
    <property type="entry name" value="Rho GTPase activating protein 44"/>
    <property type="match status" value="1"/>
</dbReference>
<proteinExistence type="predicted"/>
<feature type="domain" description="BAR" evidence="5">
    <location>
        <begin position="14"/>
        <end position="246"/>
    </location>
</feature>
<evidence type="ECO:0000256" key="1">
    <source>
        <dbReference type="ARBA" id="ARBA00022468"/>
    </source>
</evidence>
<dbReference type="Pfam" id="PF03114">
    <property type="entry name" value="BAR"/>
    <property type="match status" value="1"/>
</dbReference>
<dbReference type="PANTHER" id="PTHR14130:SF14">
    <property type="entry name" value="RHO GTPASE-ACTIVATING PROTEIN 92B"/>
    <property type="match status" value="1"/>
</dbReference>
<dbReference type="CDD" id="cd07595">
    <property type="entry name" value="BAR_RhoGAP_Rich-like"/>
    <property type="match status" value="1"/>
</dbReference>
<feature type="region of interest" description="Disordered" evidence="3">
    <location>
        <begin position="45"/>
        <end position="65"/>
    </location>
</feature>
<dbReference type="GO" id="GO:0007165">
    <property type="term" value="P:signal transduction"/>
    <property type="evidence" value="ECO:0007669"/>
    <property type="project" value="InterPro"/>
</dbReference>
<feature type="compositionally biased region" description="Pro residues" evidence="3">
    <location>
        <begin position="849"/>
        <end position="862"/>
    </location>
</feature>
<evidence type="ECO:0000256" key="3">
    <source>
        <dbReference type="SAM" id="MobiDB-lite"/>
    </source>
</evidence>
<dbReference type="Proteomes" id="UP000639338">
    <property type="component" value="Unassembled WGS sequence"/>
</dbReference>
<comment type="caution">
    <text evidence="6">The sequence shown here is derived from an EMBL/GenBank/DDBJ whole genome shotgun (WGS) entry which is preliminary data.</text>
</comment>
<dbReference type="InterPro" id="IPR000198">
    <property type="entry name" value="RhoGAP_dom"/>
</dbReference>
<feature type="region of interest" description="Disordered" evidence="3">
    <location>
        <begin position="768"/>
        <end position="873"/>
    </location>
</feature>
<feature type="compositionally biased region" description="Basic and acidic residues" evidence="3">
    <location>
        <begin position="791"/>
        <end position="805"/>
    </location>
</feature>
<feature type="compositionally biased region" description="Polar residues" evidence="3">
    <location>
        <begin position="768"/>
        <end position="788"/>
    </location>
</feature>
<gene>
    <name evidence="6" type="ORF">HCN44_010012</name>
</gene>
<dbReference type="InterPro" id="IPR027267">
    <property type="entry name" value="AH/BAR_dom_sf"/>
</dbReference>
<dbReference type="SUPFAM" id="SSF103657">
    <property type="entry name" value="BAR/IMD domain-like"/>
    <property type="match status" value="1"/>
</dbReference>
<dbReference type="SUPFAM" id="SSF48350">
    <property type="entry name" value="GTPase activation domain, GAP"/>
    <property type="match status" value="1"/>
</dbReference>
<dbReference type="InterPro" id="IPR008936">
    <property type="entry name" value="Rho_GTPase_activation_prot"/>
</dbReference>
<accession>A0A834XWL9</accession>
<dbReference type="GO" id="GO:0032956">
    <property type="term" value="P:regulation of actin cytoskeleton organization"/>
    <property type="evidence" value="ECO:0007669"/>
    <property type="project" value="TreeGrafter"/>
</dbReference>
<sequence length="873" mass="97924">MKKQFFRVKQLADQTFSRAGKTEVLTDDLQAADKHVEQIRNALNGLSKRLGSQPSQTTAQDPAHKEKRLKKCSEYILGQTMLDNASDEGLLGFVLTKCGDTQIALAIEAVEHEAKVEQFVVTPIQQILDTDVPNIVKHKRNLAKLILDMDSARTRYMQAIKHSGNGGTGATKVDSLREELEEAETKVEQCRDQLAADMFQLMSKETELAQRIIQYVKLQRAYHESALHCLEELIPGLECYINDNEMKPVYGHSLEEHLRVTNRKIALPIQLCVSALLKIGMEEEGLFRIAGGASKLRRIKLSLDACCLNLHTALEYKDPHLIAGALKSYLRELPEPLLTYKLYNEWMTASKMLQSDNRLQAIWEVLHKLPQINYDNLRYLIKFLAKLTTNCDVNKMTPQNIAIVIAPNLIWAPQDDKNTMVMNMSTANNSSQIVDQLVTYADWFFPDDIDFESDLDIGIVNGTDNTSIMHKCISTGSLNDIGESPPQGSPKPATRRKNKLAPTPPNSTPDKVDKKIIDDKLLIPSAPDKPPRPLTTSTLNRYTYKAQKSDVNNELTGSIYQQNHDKDNKIDKKNETDIKTLGFDAIINNNNNVNNDNNDELIEKNDDEIDKISKNSDVNIPIGFDCINASLASGKISEIDNNNSDVYKFKPIPAEKPTTLERRRMPIAAPRTTITNTASDEVVELRKKNDGPSTIDRNSKPAIPERPAGLPRPSSLIRSHPRQSNENLDLDIGSMTLERAHMYSVDKQQVSIIQLRGNNNQQKLINESNGTSILQRSPSVGSRPTSVSLADDNKPPRPDIPEQNKTHTRTRSEGNIIDVQTQTSTIIVSKSPQNIQIQQPVSPRFLQRPPRPQPPPPPPPTNRPKSEYETTNL</sequence>
<feature type="region of interest" description="Disordered" evidence="3">
    <location>
        <begin position="477"/>
        <end position="514"/>
    </location>
</feature>
<evidence type="ECO:0000256" key="2">
    <source>
        <dbReference type="ARBA" id="ARBA00022553"/>
    </source>
</evidence>
<dbReference type="GO" id="GO:0035020">
    <property type="term" value="P:regulation of Rac protein signal transduction"/>
    <property type="evidence" value="ECO:0007669"/>
    <property type="project" value="TreeGrafter"/>
</dbReference>
<protein>
    <recommendedName>
        <fullName evidence="8">Rho GTPase-activating protein</fullName>
    </recommendedName>
</protein>
<feature type="domain" description="Rho-GAP" evidence="4">
    <location>
        <begin position="252"/>
        <end position="445"/>
    </location>
</feature>
<dbReference type="OrthoDB" id="19923at2759"/>
<reference evidence="6 7" key="1">
    <citation type="submission" date="2020-08" db="EMBL/GenBank/DDBJ databases">
        <title>Aphidius gifuensis genome sequencing and assembly.</title>
        <authorList>
            <person name="Du Z."/>
        </authorList>
    </citation>
    <scope>NUCLEOTIDE SEQUENCE [LARGE SCALE GENOMIC DNA]</scope>
    <source>
        <strain evidence="6">YNYX2018</strain>
        <tissue evidence="6">Adults</tissue>
    </source>
</reference>
<evidence type="ECO:0000259" key="5">
    <source>
        <dbReference type="PROSITE" id="PS51021"/>
    </source>
</evidence>
<dbReference type="PROSITE" id="PS51021">
    <property type="entry name" value="BAR"/>
    <property type="match status" value="1"/>
</dbReference>
<feature type="compositionally biased region" description="Basic and acidic residues" evidence="3">
    <location>
        <begin position="864"/>
        <end position="873"/>
    </location>
</feature>
<evidence type="ECO:0000313" key="6">
    <source>
        <dbReference type="EMBL" id="KAF7993426.1"/>
    </source>
</evidence>
<dbReference type="GO" id="GO:0005737">
    <property type="term" value="C:cytoplasm"/>
    <property type="evidence" value="ECO:0007669"/>
    <property type="project" value="InterPro"/>
</dbReference>
<feature type="region of interest" description="Disordered" evidence="3">
    <location>
        <begin position="686"/>
        <end position="728"/>
    </location>
</feature>
<dbReference type="SMART" id="SM00721">
    <property type="entry name" value="BAR"/>
    <property type="match status" value="1"/>
</dbReference>
<dbReference type="Gene3D" id="1.20.1270.60">
    <property type="entry name" value="Arfaptin homology (AH) domain/BAR domain"/>
    <property type="match status" value="1"/>
</dbReference>
<dbReference type="Pfam" id="PF00620">
    <property type="entry name" value="RhoGAP"/>
    <property type="match status" value="1"/>
</dbReference>
<dbReference type="AlphaFoldDB" id="A0A834XWL9"/>